<protein>
    <submittedName>
        <fullName evidence="2">Uncharacterized protein</fullName>
    </submittedName>
</protein>
<evidence type="ECO:0000256" key="1">
    <source>
        <dbReference type="SAM" id="MobiDB-lite"/>
    </source>
</evidence>
<proteinExistence type="predicted"/>
<sequence>MNSSLHERLKPVATLLDTLLPIARMHAVAALDAMHATPTKNKDIYARCLRTALRELLLDSDLPQYGWVVVDKSNSLHLFDQKAGLTIRFLKAFDKEGSIPPAGSNNARRRAWSQTSLFDQHDDTDDRPQSLWGIELVCTWVEDDEQITCRVLQPISTGQWPDRAEAKTIMTLSHAVERTDLDDISFNGTESNAHGTVEEERLSIRTSPQQTQTRSKAQ</sequence>
<gene>
    <name evidence="2" type="ORF">CQR45_0297</name>
</gene>
<feature type="compositionally biased region" description="Polar residues" evidence="1">
    <location>
        <begin position="204"/>
        <end position="218"/>
    </location>
</feature>
<dbReference type="AlphaFoldDB" id="A0A2N3QVK4"/>
<name>A0A2N3QVK4_9BIFI</name>
<organism evidence="2 3">
    <name type="scientific">Bifidobacterium pseudolongum subsp. globosum</name>
    <dbReference type="NCBI Taxonomy" id="1690"/>
    <lineage>
        <taxon>Bacteria</taxon>
        <taxon>Bacillati</taxon>
        <taxon>Actinomycetota</taxon>
        <taxon>Actinomycetes</taxon>
        <taxon>Bifidobacteriales</taxon>
        <taxon>Bifidobacteriaceae</taxon>
        <taxon>Bifidobacterium</taxon>
    </lineage>
</organism>
<feature type="region of interest" description="Disordered" evidence="1">
    <location>
        <begin position="186"/>
        <end position="218"/>
    </location>
</feature>
<accession>A0A2N3QVK4</accession>
<evidence type="ECO:0000313" key="2">
    <source>
        <dbReference type="EMBL" id="PKU96175.1"/>
    </source>
</evidence>
<dbReference type="Proteomes" id="UP000233722">
    <property type="component" value="Unassembled WGS sequence"/>
</dbReference>
<dbReference type="EMBL" id="PCHA01000014">
    <property type="protein sequence ID" value="PKU96175.1"/>
    <property type="molecule type" value="Genomic_DNA"/>
</dbReference>
<dbReference type="RefSeq" id="WP_101430604.1">
    <property type="nucleotide sequence ID" value="NZ_PCHA01000014.1"/>
</dbReference>
<evidence type="ECO:0000313" key="3">
    <source>
        <dbReference type="Proteomes" id="UP000233722"/>
    </source>
</evidence>
<comment type="caution">
    <text evidence="2">The sequence shown here is derived from an EMBL/GenBank/DDBJ whole genome shotgun (WGS) entry which is preliminary data.</text>
</comment>
<reference evidence="2 3" key="1">
    <citation type="submission" date="2017-10" db="EMBL/GenBank/DDBJ databases">
        <title>Bifidobacterium genomics.</title>
        <authorList>
            <person name="Lugli G.A."/>
            <person name="Milani C."/>
            <person name="Mancabelli L."/>
        </authorList>
    </citation>
    <scope>NUCLEOTIDE SEQUENCE [LARGE SCALE GENOMIC DNA]</scope>
    <source>
        <strain evidence="2 3">1747B</strain>
    </source>
</reference>